<sequence length="358" mass="39720">MSSTENLLSNTSSAQPSQVMSHRMSVIFQVIFYCILGAAINLMGTITNVINIIVFCRQGFKESINVSLCGLAVSDLGCLLTLQWLNICFNPLFQQADLPFDPLQIEYISGGWPHVCFTRITGLITAYVTLERCLCITMPLKVKLIMTPRMTAAFVIGSHIIMFASTAPAYKVNLPHWEWDPSRNKSILGLRFTPDKVEIERLAHGLNNFFGYLAFVAIIVLTAILVTSLNSKTRWREQMTSTGVSQKQGTAPNSNAPVNATASAGKKDRRVVKMVVVISSVFIACFCPVTIIFIAKIIWPSFGKFGAQENIYQAIISIAFMFETANSSVNIFIYLKLSTKYRETFHELFSCGKSSTAT</sequence>
<feature type="transmembrane region" description="Helical" evidence="6">
    <location>
        <begin position="275"/>
        <end position="299"/>
    </location>
</feature>
<dbReference type="GO" id="GO:0004930">
    <property type="term" value="F:G protein-coupled receptor activity"/>
    <property type="evidence" value="ECO:0007669"/>
    <property type="project" value="InterPro"/>
</dbReference>
<evidence type="ECO:0000256" key="4">
    <source>
        <dbReference type="ARBA" id="ARBA00023136"/>
    </source>
</evidence>
<comment type="caution">
    <text evidence="8">The sequence shown here is derived from an EMBL/GenBank/DDBJ whole genome shotgun (WGS) entry which is preliminary data.</text>
</comment>
<dbReference type="EMBL" id="BMAT01007869">
    <property type="protein sequence ID" value="GFR73222.1"/>
    <property type="molecule type" value="Genomic_DNA"/>
</dbReference>
<dbReference type="PRINTS" id="PR00237">
    <property type="entry name" value="GPCRRHODOPSN"/>
</dbReference>
<dbReference type="InterPro" id="IPR052954">
    <property type="entry name" value="GPCR-Ligand_Int"/>
</dbReference>
<organism evidence="8 9">
    <name type="scientific">Elysia marginata</name>
    <dbReference type="NCBI Taxonomy" id="1093978"/>
    <lineage>
        <taxon>Eukaryota</taxon>
        <taxon>Metazoa</taxon>
        <taxon>Spiralia</taxon>
        <taxon>Lophotrochozoa</taxon>
        <taxon>Mollusca</taxon>
        <taxon>Gastropoda</taxon>
        <taxon>Heterobranchia</taxon>
        <taxon>Euthyneura</taxon>
        <taxon>Panpulmonata</taxon>
        <taxon>Sacoglossa</taxon>
        <taxon>Placobranchoidea</taxon>
        <taxon>Plakobranchidae</taxon>
        <taxon>Elysia</taxon>
    </lineage>
</organism>
<dbReference type="Gene3D" id="1.20.1070.10">
    <property type="entry name" value="Rhodopsin 7-helix transmembrane proteins"/>
    <property type="match status" value="1"/>
</dbReference>
<gene>
    <name evidence="8" type="ORF">ElyMa_003862700</name>
</gene>
<feature type="transmembrane region" description="Helical" evidence="6">
    <location>
        <begin position="107"/>
        <end position="130"/>
    </location>
</feature>
<dbReference type="PANTHER" id="PTHR46641:SF2">
    <property type="entry name" value="FMRFAMIDE RECEPTOR"/>
    <property type="match status" value="1"/>
</dbReference>
<accession>A0AAV4FIH4</accession>
<dbReference type="Proteomes" id="UP000762676">
    <property type="component" value="Unassembled WGS sequence"/>
</dbReference>
<feature type="transmembrane region" description="Helical" evidence="6">
    <location>
        <begin position="151"/>
        <end position="170"/>
    </location>
</feature>
<comment type="subcellular location">
    <subcellularLocation>
        <location evidence="1">Membrane</location>
    </subcellularLocation>
</comment>
<keyword evidence="8" id="KW-0675">Receptor</keyword>
<keyword evidence="3 6" id="KW-1133">Transmembrane helix</keyword>
<dbReference type="InterPro" id="IPR000276">
    <property type="entry name" value="GPCR_Rhodpsn"/>
</dbReference>
<evidence type="ECO:0000313" key="9">
    <source>
        <dbReference type="Proteomes" id="UP000762676"/>
    </source>
</evidence>
<dbReference type="AlphaFoldDB" id="A0AAV4FIH4"/>
<dbReference type="Pfam" id="PF00001">
    <property type="entry name" value="7tm_1"/>
    <property type="match status" value="1"/>
</dbReference>
<evidence type="ECO:0000256" key="1">
    <source>
        <dbReference type="ARBA" id="ARBA00004370"/>
    </source>
</evidence>
<feature type="transmembrane region" description="Helical" evidence="6">
    <location>
        <begin position="66"/>
        <end position="87"/>
    </location>
</feature>
<proteinExistence type="predicted"/>
<keyword evidence="2 6" id="KW-0812">Transmembrane</keyword>
<dbReference type="InterPro" id="IPR017452">
    <property type="entry name" value="GPCR_Rhodpsn_7TM"/>
</dbReference>
<dbReference type="SUPFAM" id="SSF81321">
    <property type="entry name" value="Family A G protein-coupled receptor-like"/>
    <property type="match status" value="1"/>
</dbReference>
<keyword evidence="4 6" id="KW-0472">Membrane</keyword>
<name>A0AAV4FIH4_9GAST</name>
<dbReference type="PANTHER" id="PTHR46641">
    <property type="entry name" value="FMRFAMIDE RECEPTOR-RELATED"/>
    <property type="match status" value="1"/>
</dbReference>
<dbReference type="GO" id="GO:0016020">
    <property type="term" value="C:membrane"/>
    <property type="evidence" value="ECO:0007669"/>
    <property type="project" value="UniProtKB-SubCell"/>
</dbReference>
<evidence type="ECO:0000313" key="8">
    <source>
        <dbReference type="EMBL" id="GFR73222.1"/>
    </source>
</evidence>
<feature type="region of interest" description="Disordered" evidence="5">
    <location>
        <begin position="240"/>
        <end position="262"/>
    </location>
</feature>
<evidence type="ECO:0000256" key="3">
    <source>
        <dbReference type="ARBA" id="ARBA00022989"/>
    </source>
</evidence>
<reference evidence="8 9" key="1">
    <citation type="journal article" date="2021" name="Elife">
        <title>Chloroplast acquisition without the gene transfer in kleptoplastic sea slugs, Plakobranchus ocellatus.</title>
        <authorList>
            <person name="Maeda T."/>
            <person name="Takahashi S."/>
            <person name="Yoshida T."/>
            <person name="Shimamura S."/>
            <person name="Takaki Y."/>
            <person name="Nagai Y."/>
            <person name="Toyoda A."/>
            <person name="Suzuki Y."/>
            <person name="Arimoto A."/>
            <person name="Ishii H."/>
            <person name="Satoh N."/>
            <person name="Nishiyama T."/>
            <person name="Hasebe M."/>
            <person name="Maruyama T."/>
            <person name="Minagawa J."/>
            <person name="Obokata J."/>
            <person name="Shigenobu S."/>
        </authorList>
    </citation>
    <scope>NUCLEOTIDE SEQUENCE [LARGE SCALE GENOMIC DNA]</scope>
</reference>
<evidence type="ECO:0000259" key="7">
    <source>
        <dbReference type="PROSITE" id="PS50262"/>
    </source>
</evidence>
<feature type="domain" description="G-protein coupled receptors family 1 profile" evidence="7">
    <location>
        <begin position="47"/>
        <end position="334"/>
    </location>
</feature>
<dbReference type="PROSITE" id="PS50262">
    <property type="entry name" value="G_PROTEIN_RECEP_F1_2"/>
    <property type="match status" value="1"/>
</dbReference>
<feature type="transmembrane region" description="Helical" evidence="6">
    <location>
        <begin position="209"/>
        <end position="229"/>
    </location>
</feature>
<evidence type="ECO:0000256" key="5">
    <source>
        <dbReference type="SAM" id="MobiDB-lite"/>
    </source>
</evidence>
<feature type="transmembrane region" description="Helical" evidence="6">
    <location>
        <begin position="30"/>
        <end position="54"/>
    </location>
</feature>
<keyword evidence="9" id="KW-1185">Reference proteome</keyword>
<protein>
    <submittedName>
        <fullName evidence="8">Chemosensory receptor A</fullName>
    </submittedName>
</protein>
<evidence type="ECO:0000256" key="6">
    <source>
        <dbReference type="SAM" id="Phobius"/>
    </source>
</evidence>
<feature type="transmembrane region" description="Helical" evidence="6">
    <location>
        <begin position="311"/>
        <end position="335"/>
    </location>
</feature>
<evidence type="ECO:0000256" key="2">
    <source>
        <dbReference type="ARBA" id="ARBA00022692"/>
    </source>
</evidence>